<dbReference type="HOGENOM" id="CLU_652429_0_0_1"/>
<evidence type="ECO:0000313" key="2">
    <source>
        <dbReference type="Proteomes" id="UP000002866"/>
    </source>
</evidence>
<dbReference type="InParanoid" id="I2H7A8"/>
<dbReference type="RefSeq" id="XP_004181779.1">
    <property type="nucleotide sequence ID" value="XM_004181731.1"/>
</dbReference>
<protein>
    <submittedName>
        <fullName evidence="1">Uncharacterized protein</fullName>
    </submittedName>
</protein>
<organism evidence="1 2">
    <name type="scientific">Henningerozyma blattae (strain ATCC 34711 / CBS 6284 / DSM 70876 / NBRC 10599 / NRRL Y-10934 / UCD 77-7)</name>
    <name type="common">Yeast</name>
    <name type="synonym">Tetrapisispora blattae</name>
    <dbReference type="NCBI Taxonomy" id="1071380"/>
    <lineage>
        <taxon>Eukaryota</taxon>
        <taxon>Fungi</taxon>
        <taxon>Dikarya</taxon>
        <taxon>Ascomycota</taxon>
        <taxon>Saccharomycotina</taxon>
        <taxon>Saccharomycetes</taxon>
        <taxon>Saccharomycetales</taxon>
        <taxon>Saccharomycetaceae</taxon>
        <taxon>Henningerozyma</taxon>
    </lineage>
</organism>
<proteinExistence type="predicted"/>
<gene>
    <name evidence="1" type="primary">TBLA0G03230</name>
    <name evidence="1" type="ORF">TBLA_0G03230</name>
</gene>
<dbReference type="OrthoDB" id="3981139at2759"/>
<dbReference type="GeneID" id="14497392"/>
<dbReference type="Proteomes" id="UP000002866">
    <property type="component" value="Chromosome 7"/>
</dbReference>
<evidence type="ECO:0000313" key="1">
    <source>
        <dbReference type="EMBL" id="CCH62260.1"/>
    </source>
</evidence>
<accession>I2H7A8</accession>
<dbReference type="KEGG" id="tbl:TBLA_0G03230"/>
<dbReference type="AlphaFoldDB" id="I2H7A8"/>
<dbReference type="EMBL" id="HE806322">
    <property type="protein sequence ID" value="CCH62260.1"/>
    <property type="molecule type" value="Genomic_DNA"/>
</dbReference>
<dbReference type="FunCoup" id="I2H7A8">
    <property type="interactions" value="23"/>
</dbReference>
<reference evidence="1 2" key="1">
    <citation type="journal article" date="2011" name="Proc. Natl. Acad. Sci. U.S.A.">
        <title>Evolutionary erosion of yeast sex chromosomes by mating-type switching accidents.</title>
        <authorList>
            <person name="Gordon J.L."/>
            <person name="Armisen D."/>
            <person name="Proux-Wera E."/>
            <person name="Oheigeartaigh S.S."/>
            <person name="Byrne K.P."/>
            <person name="Wolfe K.H."/>
        </authorList>
    </citation>
    <scope>NUCLEOTIDE SEQUENCE [LARGE SCALE GENOMIC DNA]</scope>
    <source>
        <strain evidence="2">ATCC 34711 / CBS 6284 / DSM 70876 / NBRC 10599 / NRRL Y-10934 / UCD 77-7</strain>
    </source>
</reference>
<sequence length="421" mass="49960">MSLYKIEDAFKYNQIENEIETNLNDKTFGGETLDFLDYYTFFQHNIEGWIDLVESSKDAMGVETSEEENENGFKKIIKEWGMGQDSRKYREVNENYSDKEDKEFFEMDFEDSITNYSELSKTNTLRSGRTLTINSNILNQLSISNNNQKLKVKPIATKNDIIKKRKMEDAIRNPDIDKDGIRIYYCRKFQNHLIYKWQMKRYEEFGYKIFKNYLFEDYNEKKRVIDYRYGRTKRLGGNTPTKEILCQYCYGINWINYLKYFKHLFLAHGVITKINDKYKKQFELYDEIITLSISSCKELIKIETLPVIPNKIASIRMLLTFIEYELIPQPLEYQNILYPFTKPVIQGAPKSSDKHTQLKQIEVKCLICKCPIQLIGTGSQRVGKREGLYENYNIHYIECSKSQQKHPKELPSSKTLYVELF</sequence>
<keyword evidence="2" id="KW-1185">Reference proteome</keyword>
<name>I2H7A8_HENB6</name>